<dbReference type="InterPro" id="IPR025165">
    <property type="entry name" value="DUF4100"/>
</dbReference>
<gene>
    <name evidence="3" type="ORF">K435DRAFT_855588</name>
</gene>
<evidence type="ECO:0000313" key="4">
    <source>
        <dbReference type="Proteomes" id="UP000297245"/>
    </source>
</evidence>
<feature type="region of interest" description="Disordered" evidence="1">
    <location>
        <begin position="99"/>
        <end position="206"/>
    </location>
</feature>
<feature type="domain" description="DUF4100" evidence="2">
    <location>
        <begin position="17"/>
        <end position="261"/>
    </location>
</feature>
<dbReference type="OrthoDB" id="5535068at2759"/>
<accession>A0A4S8MAL9</accession>
<proteinExistence type="predicted"/>
<dbReference type="CDD" id="cd00303">
    <property type="entry name" value="retropepsin_like"/>
    <property type="match status" value="1"/>
</dbReference>
<dbReference type="InterPro" id="IPR021109">
    <property type="entry name" value="Peptidase_aspartic_dom_sf"/>
</dbReference>
<organism evidence="3 4">
    <name type="scientific">Dendrothele bispora (strain CBS 962.96)</name>
    <dbReference type="NCBI Taxonomy" id="1314807"/>
    <lineage>
        <taxon>Eukaryota</taxon>
        <taxon>Fungi</taxon>
        <taxon>Dikarya</taxon>
        <taxon>Basidiomycota</taxon>
        <taxon>Agaricomycotina</taxon>
        <taxon>Agaricomycetes</taxon>
        <taxon>Agaricomycetidae</taxon>
        <taxon>Agaricales</taxon>
        <taxon>Agaricales incertae sedis</taxon>
        <taxon>Dendrothele</taxon>
    </lineage>
</organism>
<protein>
    <recommendedName>
        <fullName evidence="2">DUF4100 domain-containing protein</fullName>
    </recommendedName>
</protein>
<evidence type="ECO:0000313" key="3">
    <source>
        <dbReference type="EMBL" id="THU99497.1"/>
    </source>
</evidence>
<feature type="compositionally biased region" description="Basic and acidic residues" evidence="1">
    <location>
        <begin position="106"/>
        <end position="127"/>
    </location>
</feature>
<name>A0A4S8MAL9_DENBC</name>
<dbReference type="AlphaFoldDB" id="A0A4S8MAL9"/>
<keyword evidence="4" id="KW-1185">Reference proteome</keyword>
<evidence type="ECO:0000256" key="1">
    <source>
        <dbReference type="SAM" id="MobiDB-lite"/>
    </source>
</evidence>
<dbReference type="Gene3D" id="2.40.70.10">
    <property type="entry name" value="Acid Proteases"/>
    <property type="match status" value="1"/>
</dbReference>
<reference evidence="3 4" key="1">
    <citation type="journal article" date="2019" name="Nat. Ecol. Evol.">
        <title>Megaphylogeny resolves global patterns of mushroom evolution.</title>
        <authorList>
            <person name="Varga T."/>
            <person name="Krizsan K."/>
            <person name="Foldi C."/>
            <person name="Dima B."/>
            <person name="Sanchez-Garcia M."/>
            <person name="Sanchez-Ramirez S."/>
            <person name="Szollosi G.J."/>
            <person name="Szarkandi J.G."/>
            <person name="Papp V."/>
            <person name="Albert L."/>
            <person name="Andreopoulos W."/>
            <person name="Angelini C."/>
            <person name="Antonin V."/>
            <person name="Barry K.W."/>
            <person name="Bougher N.L."/>
            <person name="Buchanan P."/>
            <person name="Buyck B."/>
            <person name="Bense V."/>
            <person name="Catcheside P."/>
            <person name="Chovatia M."/>
            <person name="Cooper J."/>
            <person name="Damon W."/>
            <person name="Desjardin D."/>
            <person name="Finy P."/>
            <person name="Geml J."/>
            <person name="Haridas S."/>
            <person name="Hughes K."/>
            <person name="Justo A."/>
            <person name="Karasinski D."/>
            <person name="Kautmanova I."/>
            <person name="Kiss B."/>
            <person name="Kocsube S."/>
            <person name="Kotiranta H."/>
            <person name="LaButti K.M."/>
            <person name="Lechner B.E."/>
            <person name="Liimatainen K."/>
            <person name="Lipzen A."/>
            <person name="Lukacs Z."/>
            <person name="Mihaltcheva S."/>
            <person name="Morgado L.N."/>
            <person name="Niskanen T."/>
            <person name="Noordeloos M.E."/>
            <person name="Ohm R.A."/>
            <person name="Ortiz-Santana B."/>
            <person name="Ovrebo C."/>
            <person name="Racz N."/>
            <person name="Riley R."/>
            <person name="Savchenko A."/>
            <person name="Shiryaev A."/>
            <person name="Soop K."/>
            <person name="Spirin V."/>
            <person name="Szebenyi C."/>
            <person name="Tomsovsky M."/>
            <person name="Tulloss R.E."/>
            <person name="Uehling J."/>
            <person name="Grigoriev I.V."/>
            <person name="Vagvolgyi C."/>
            <person name="Papp T."/>
            <person name="Martin F.M."/>
            <person name="Miettinen O."/>
            <person name="Hibbett D.S."/>
            <person name="Nagy L.G."/>
        </authorList>
    </citation>
    <scope>NUCLEOTIDE SEQUENCE [LARGE SCALE GENOMIC DNA]</scope>
    <source>
        <strain evidence="3 4">CBS 962.96</strain>
    </source>
</reference>
<dbReference type="Proteomes" id="UP000297245">
    <property type="component" value="Unassembled WGS sequence"/>
</dbReference>
<dbReference type="Pfam" id="PF13352">
    <property type="entry name" value="DUF4100"/>
    <property type="match status" value="1"/>
</dbReference>
<dbReference type="EMBL" id="ML179118">
    <property type="protein sequence ID" value="THU99497.1"/>
    <property type="molecule type" value="Genomic_DNA"/>
</dbReference>
<dbReference type="SUPFAM" id="SSF50630">
    <property type="entry name" value="Acid proteases"/>
    <property type="match status" value="1"/>
</dbReference>
<sequence>MPSLLQDNLVIINPNNQRYQLPTGNDLPKLPRDYEGGVAAFLHRQQNTSSDFRRESPPHMGNALTNVANVSNIGLSYGGVDVFTPGIFAISAPDVNKYYTYPSLRSGKDTSKRFDPKARPRTDDPVQTKDSSTQPKPNVQTPQNSIPSTSRQPPQVPSQKPIEVTPPNNPINREDGWKASKPSNNKGKEREDVAMKNATKKQGPSYHFTSTLSEKVNTDLIYNKIIDTEISIPISQLLGTSPELQKMVTEATRTKREYKTKTAEFSVDYDYSDDDVPRISGNIGVGNIENLPSFLVRYSNTISSNPEKFYGMVTGKMDVSINRVLLTAMIDSGSELNLMGQDVPDRVGFPIDFEGMKWTLRGINGGPERLKGVVTDVPLMIGKHKFPHHHFIANVPLENQDIILGRPFLTWFAARLDYSREAKTKIYLWKEGDKSHSPTLSTVITDPSDRRNMTVIDQMAYHATIEEVDDDEGF</sequence>
<feature type="compositionally biased region" description="Polar residues" evidence="1">
    <location>
        <begin position="128"/>
        <end position="153"/>
    </location>
</feature>
<evidence type="ECO:0000259" key="2">
    <source>
        <dbReference type="Pfam" id="PF13352"/>
    </source>
</evidence>